<feature type="transmembrane region" description="Helical" evidence="6">
    <location>
        <begin position="143"/>
        <end position="166"/>
    </location>
</feature>
<evidence type="ECO:0000256" key="5">
    <source>
        <dbReference type="ARBA" id="ARBA00023136"/>
    </source>
</evidence>
<comment type="similarity">
    <text evidence="6">Belongs to the binding-protein-dependent transport system permease family.</text>
</comment>
<evidence type="ECO:0000256" key="4">
    <source>
        <dbReference type="ARBA" id="ARBA00022989"/>
    </source>
</evidence>
<sequence length="221" mass="23832">MIDYLIKNRSLLELKIGEHFLISIVALMIGTIIAVPIGILITKSPKLSQVVISFCSVLQTIPSLALLAIMVPLFGVGKLPAIIALVIYSLLPILRNTYLGMNSVDKNIIDASKGMGMTWMQIVAHVKVPLAFPVIMSGIRLSAVYMVAWATLASYIGAGGLGDFIFMGLNNFNFYAIIAGTVPVTLMALLFDGLLSIVERKLTPKTTRDIAHQSGKESANV</sequence>
<keyword evidence="3 6" id="KW-0812">Transmembrane</keyword>
<dbReference type="RefSeq" id="WP_092452424.1">
    <property type="nucleotide sequence ID" value="NZ_FOJI01000005.1"/>
</dbReference>
<accession>A0A1I0PG80</accession>
<keyword evidence="5 6" id="KW-0472">Membrane</keyword>
<dbReference type="PROSITE" id="PS50928">
    <property type="entry name" value="ABC_TM1"/>
    <property type="match status" value="1"/>
</dbReference>
<dbReference type="GO" id="GO:0005886">
    <property type="term" value="C:plasma membrane"/>
    <property type="evidence" value="ECO:0007669"/>
    <property type="project" value="UniProtKB-SubCell"/>
</dbReference>
<dbReference type="Pfam" id="PF00528">
    <property type="entry name" value="BPD_transp_1"/>
    <property type="match status" value="1"/>
</dbReference>
<keyword evidence="2 6" id="KW-0813">Transport</keyword>
<dbReference type="PANTHER" id="PTHR30177">
    <property type="entry name" value="GLYCINE BETAINE/L-PROLINE TRANSPORT SYSTEM PERMEASE PROTEIN PROW"/>
    <property type="match status" value="1"/>
</dbReference>
<feature type="domain" description="ABC transmembrane type-1" evidence="7">
    <location>
        <begin position="16"/>
        <end position="195"/>
    </location>
</feature>
<evidence type="ECO:0000259" key="7">
    <source>
        <dbReference type="PROSITE" id="PS50928"/>
    </source>
</evidence>
<dbReference type="GO" id="GO:0055085">
    <property type="term" value="P:transmembrane transport"/>
    <property type="evidence" value="ECO:0007669"/>
    <property type="project" value="InterPro"/>
</dbReference>
<dbReference type="CDD" id="cd06261">
    <property type="entry name" value="TM_PBP2"/>
    <property type="match status" value="1"/>
</dbReference>
<dbReference type="AlphaFoldDB" id="A0A1I0PG80"/>
<name>A0A1I0PG80_9FIRM</name>
<evidence type="ECO:0000313" key="8">
    <source>
        <dbReference type="EMBL" id="SEW13463.1"/>
    </source>
</evidence>
<proteinExistence type="inferred from homology"/>
<evidence type="ECO:0000256" key="1">
    <source>
        <dbReference type="ARBA" id="ARBA00004141"/>
    </source>
</evidence>
<reference evidence="8 9" key="1">
    <citation type="submission" date="2016-10" db="EMBL/GenBank/DDBJ databases">
        <authorList>
            <person name="de Groot N.N."/>
        </authorList>
    </citation>
    <scope>NUCLEOTIDE SEQUENCE [LARGE SCALE GENOMIC DNA]</scope>
    <source>
        <strain evidence="8 9">DSM 9179</strain>
    </source>
</reference>
<gene>
    <name evidence="8" type="ORF">SAMN05421659_10569</name>
</gene>
<dbReference type="FunFam" id="1.10.3720.10:FF:000001">
    <property type="entry name" value="Glycine betaine ABC transporter, permease"/>
    <property type="match status" value="1"/>
</dbReference>
<protein>
    <submittedName>
        <fullName evidence="8">Osmoprotectant transport system permease protein</fullName>
    </submittedName>
</protein>
<comment type="subcellular location">
    <subcellularLocation>
        <location evidence="6">Cell membrane</location>
        <topology evidence="6">Multi-pass membrane protein</topology>
    </subcellularLocation>
    <subcellularLocation>
        <location evidence="1">Membrane</location>
        <topology evidence="1">Multi-pass membrane protein</topology>
    </subcellularLocation>
</comment>
<dbReference type="EMBL" id="FOJI01000005">
    <property type="protein sequence ID" value="SEW13463.1"/>
    <property type="molecule type" value="Genomic_DNA"/>
</dbReference>
<evidence type="ECO:0000256" key="2">
    <source>
        <dbReference type="ARBA" id="ARBA00022448"/>
    </source>
</evidence>
<dbReference type="OrthoDB" id="34174at2"/>
<feature type="transmembrane region" description="Helical" evidence="6">
    <location>
        <begin position="172"/>
        <end position="198"/>
    </location>
</feature>
<evidence type="ECO:0000313" key="9">
    <source>
        <dbReference type="Proteomes" id="UP000199701"/>
    </source>
</evidence>
<evidence type="ECO:0000256" key="6">
    <source>
        <dbReference type="RuleBase" id="RU363032"/>
    </source>
</evidence>
<keyword evidence="9" id="KW-1185">Reference proteome</keyword>
<organism evidence="8 9">
    <name type="scientific">[Clostridium] fimetarium</name>
    <dbReference type="NCBI Taxonomy" id="99656"/>
    <lineage>
        <taxon>Bacteria</taxon>
        <taxon>Bacillati</taxon>
        <taxon>Bacillota</taxon>
        <taxon>Clostridia</taxon>
        <taxon>Lachnospirales</taxon>
        <taxon>Lachnospiraceae</taxon>
    </lineage>
</organism>
<dbReference type="Gene3D" id="1.10.3720.10">
    <property type="entry name" value="MetI-like"/>
    <property type="match status" value="1"/>
</dbReference>
<dbReference type="Proteomes" id="UP000199701">
    <property type="component" value="Unassembled WGS sequence"/>
</dbReference>
<dbReference type="InterPro" id="IPR051204">
    <property type="entry name" value="ABC_transp_perm/SBD"/>
</dbReference>
<keyword evidence="4 6" id="KW-1133">Transmembrane helix</keyword>
<dbReference type="InterPro" id="IPR000515">
    <property type="entry name" value="MetI-like"/>
</dbReference>
<dbReference type="InterPro" id="IPR035906">
    <property type="entry name" value="MetI-like_sf"/>
</dbReference>
<dbReference type="PANTHER" id="PTHR30177:SF28">
    <property type="entry name" value="CHOLINE TRANSPORT SYSTEM PERMEASE PROTEIN OPUBB"/>
    <property type="match status" value="1"/>
</dbReference>
<dbReference type="SUPFAM" id="SSF161098">
    <property type="entry name" value="MetI-like"/>
    <property type="match status" value="1"/>
</dbReference>
<evidence type="ECO:0000256" key="3">
    <source>
        <dbReference type="ARBA" id="ARBA00022692"/>
    </source>
</evidence>
<feature type="transmembrane region" description="Helical" evidence="6">
    <location>
        <begin position="20"/>
        <end position="41"/>
    </location>
</feature>
<dbReference type="STRING" id="99656.SAMN05421659_10569"/>
<dbReference type="GO" id="GO:0031460">
    <property type="term" value="P:glycine betaine transport"/>
    <property type="evidence" value="ECO:0007669"/>
    <property type="project" value="TreeGrafter"/>
</dbReference>